<evidence type="ECO:0000259" key="5">
    <source>
        <dbReference type="PROSITE" id="PS01124"/>
    </source>
</evidence>
<accession>A0A6L9SEY6</accession>
<keyword evidence="7" id="KW-1185">Reference proteome</keyword>
<feature type="domain" description="HTH araC/xylS-type" evidence="5">
    <location>
        <begin position="1"/>
        <end position="102"/>
    </location>
</feature>
<evidence type="ECO:0000313" key="6">
    <source>
        <dbReference type="EMBL" id="NEE03061.1"/>
    </source>
</evidence>
<dbReference type="Proteomes" id="UP000475214">
    <property type="component" value="Unassembled WGS sequence"/>
</dbReference>
<keyword evidence="2" id="KW-0238">DNA-binding</keyword>
<evidence type="ECO:0000313" key="7">
    <source>
        <dbReference type="Proteomes" id="UP000475214"/>
    </source>
</evidence>
<evidence type="ECO:0000256" key="2">
    <source>
        <dbReference type="ARBA" id="ARBA00023125"/>
    </source>
</evidence>
<evidence type="ECO:0000256" key="3">
    <source>
        <dbReference type="ARBA" id="ARBA00023163"/>
    </source>
</evidence>
<dbReference type="Gene3D" id="1.10.10.60">
    <property type="entry name" value="Homeodomain-like"/>
    <property type="match status" value="1"/>
</dbReference>
<dbReference type="GO" id="GO:0043565">
    <property type="term" value="F:sequence-specific DNA binding"/>
    <property type="evidence" value="ECO:0007669"/>
    <property type="project" value="InterPro"/>
</dbReference>
<evidence type="ECO:0000256" key="1">
    <source>
        <dbReference type="ARBA" id="ARBA00023015"/>
    </source>
</evidence>
<proteinExistence type="predicted"/>
<dbReference type="Pfam" id="PF12833">
    <property type="entry name" value="HTH_18"/>
    <property type="match status" value="1"/>
</dbReference>
<comment type="caution">
    <text evidence="6">The sequence shown here is derived from an EMBL/GenBank/DDBJ whole genome shotgun (WGS) entry which is preliminary data.</text>
</comment>
<keyword evidence="3" id="KW-0804">Transcription</keyword>
<dbReference type="PROSITE" id="PS01124">
    <property type="entry name" value="HTH_ARAC_FAMILY_2"/>
    <property type="match status" value="1"/>
</dbReference>
<dbReference type="InterPro" id="IPR050204">
    <property type="entry name" value="AraC_XylS_family_regulators"/>
</dbReference>
<evidence type="ECO:0000256" key="4">
    <source>
        <dbReference type="SAM" id="MobiDB-lite"/>
    </source>
</evidence>
<name>A0A6L9SEY6_9ACTN</name>
<dbReference type="RefSeq" id="WP_163742227.1">
    <property type="nucleotide sequence ID" value="NZ_JAAGOA010000019.1"/>
</dbReference>
<keyword evidence="1" id="KW-0805">Transcription regulation</keyword>
<dbReference type="AlphaFoldDB" id="A0A6L9SEY6"/>
<gene>
    <name evidence="6" type="ORF">G1H10_23125</name>
</gene>
<feature type="region of interest" description="Disordered" evidence="4">
    <location>
        <begin position="99"/>
        <end position="149"/>
    </location>
</feature>
<organism evidence="6 7">
    <name type="scientific">Phytoactinopolyspora halotolerans</name>
    <dbReference type="NCBI Taxonomy" id="1981512"/>
    <lineage>
        <taxon>Bacteria</taxon>
        <taxon>Bacillati</taxon>
        <taxon>Actinomycetota</taxon>
        <taxon>Actinomycetes</taxon>
        <taxon>Jiangellales</taxon>
        <taxon>Jiangellaceae</taxon>
        <taxon>Phytoactinopolyspora</taxon>
    </lineage>
</organism>
<dbReference type="EMBL" id="JAAGOA010000019">
    <property type="protein sequence ID" value="NEE03061.1"/>
    <property type="molecule type" value="Genomic_DNA"/>
</dbReference>
<dbReference type="PANTHER" id="PTHR46796">
    <property type="entry name" value="HTH-TYPE TRANSCRIPTIONAL ACTIVATOR RHAS-RELATED"/>
    <property type="match status" value="1"/>
</dbReference>
<dbReference type="SMART" id="SM00342">
    <property type="entry name" value="HTH_ARAC"/>
    <property type="match status" value="1"/>
</dbReference>
<dbReference type="GO" id="GO:0003700">
    <property type="term" value="F:DNA-binding transcription factor activity"/>
    <property type="evidence" value="ECO:0007669"/>
    <property type="project" value="InterPro"/>
</dbReference>
<sequence>MQVLNTVDEHPEWNHTVISLAQHGAVSVRTLELRFRQYLDTTPSRFVIEARLDRIHDLLVQGSPDTTTVEEVATGLWYSSFGHLIRHYVRRFGEQPMDTLSRMGSARDGGASDDRAGAVVATAAGESADTSVDESADTSVGDGEHDARN</sequence>
<protein>
    <submittedName>
        <fullName evidence="6">Helix-turn-helix domain-containing protein</fullName>
    </submittedName>
</protein>
<reference evidence="6 7" key="1">
    <citation type="submission" date="2020-02" db="EMBL/GenBank/DDBJ databases">
        <authorList>
            <person name="Li X.-J."/>
            <person name="Han X.-M."/>
        </authorList>
    </citation>
    <scope>NUCLEOTIDE SEQUENCE [LARGE SCALE GENOMIC DNA]</scope>
    <source>
        <strain evidence="6 7">CCTCC AB 2017055</strain>
    </source>
</reference>
<dbReference type="InterPro" id="IPR018060">
    <property type="entry name" value="HTH_AraC"/>
</dbReference>